<dbReference type="Proteomes" id="UP000499080">
    <property type="component" value="Unassembled WGS sequence"/>
</dbReference>
<name>A0A4Y2CYV9_ARAVE</name>
<dbReference type="EMBL" id="BGPR01164828">
    <property type="protein sequence ID" value="GBM09289.1"/>
    <property type="molecule type" value="Genomic_DNA"/>
</dbReference>
<dbReference type="AlphaFoldDB" id="A0A4Y2CYV9"/>
<evidence type="ECO:0000313" key="3">
    <source>
        <dbReference type="Proteomes" id="UP000499080"/>
    </source>
</evidence>
<comment type="caution">
    <text evidence="2">The sequence shown here is derived from an EMBL/GenBank/DDBJ whole genome shotgun (WGS) entry which is preliminary data.</text>
</comment>
<accession>A0A4Y2CYV9</accession>
<sequence>EDTDANVRSHNMHEKVKLHENSFPL</sequence>
<protein>
    <submittedName>
        <fullName evidence="2">Uncharacterized protein</fullName>
    </submittedName>
</protein>
<organism evidence="2 3">
    <name type="scientific">Araneus ventricosus</name>
    <name type="common">Orbweaver spider</name>
    <name type="synonym">Epeira ventricosa</name>
    <dbReference type="NCBI Taxonomy" id="182803"/>
    <lineage>
        <taxon>Eukaryota</taxon>
        <taxon>Metazoa</taxon>
        <taxon>Ecdysozoa</taxon>
        <taxon>Arthropoda</taxon>
        <taxon>Chelicerata</taxon>
        <taxon>Arachnida</taxon>
        <taxon>Araneae</taxon>
        <taxon>Araneomorphae</taxon>
        <taxon>Entelegynae</taxon>
        <taxon>Araneoidea</taxon>
        <taxon>Araneidae</taxon>
        <taxon>Araneus</taxon>
    </lineage>
</organism>
<feature type="non-terminal residue" evidence="2">
    <location>
        <position position="1"/>
    </location>
</feature>
<reference evidence="2 3" key="1">
    <citation type="journal article" date="2019" name="Sci. Rep.">
        <title>Orb-weaving spider Araneus ventricosus genome elucidates the spidroin gene catalogue.</title>
        <authorList>
            <person name="Kono N."/>
            <person name="Nakamura H."/>
            <person name="Ohtoshi R."/>
            <person name="Moran D.A.P."/>
            <person name="Shinohara A."/>
            <person name="Yoshida Y."/>
            <person name="Fujiwara M."/>
            <person name="Mori M."/>
            <person name="Tomita M."/>
            <person name="Arakawa K."/>
        </authorList>
    </citation>
    <scope>NUCLEOTIDE SEQUENCE [LARGE SCALE GENOMIC DNA]</scope>
</reference>
<evidence type="ECO:0000313" key="2">
    <source>
        <dbReference type="EMBL" id="GBM09289.1"/>
    </source>
</evidence>
<evidence type="ECO:0000256" key="1">
    <source>
        <dbReference type="SAM" id="MobiDB-lite"/>
    </source>
</evidence>
<proteinExistence type="predicted"/>
<feature type="region of interest" description="Disordered" evidence="1">
    <location>
        <begin position="1"/>
        <end position="25"/>
    </location>
</feature>
<gene>
    <name evidence="2" type="ORF">AVEN_192627_1</name>
</gene>
<keyword evidence="3" id="KW-1185">Reference proteome</keyword>